<accession>B3QR60</accession>
<evidence type="ECO:0000256" key="4">
    <source>
        <dbReference type="ARBA" id="ARBA00022989"/>
    </source>
</evidence>
<feature type="transmembrane region" description="Helical" evidence="6">
    <location>
        <begin position="91"/>
        <end position="113"/>
    </location>
</feature>
<feature type="transmembrane region" description="Helical" evidence="6">
    <location>
        <begin position="389"/>
        <end position="406"/>
    </location>
</feature>
<dbReference type="Proteomes" id="UP000008811">
    <property type="component" value="Chromosome"/>
</dbReference>
<evidence type="ECO:0000256" key="6">
    <source>
        <dbReference type="SAM" id="Phobius"/>
    </source>
</evidence>
<evidence type="ECO:0000313" key="8">
    <source>
        <dbReference type="Proteomes" id="UP000008811"/>
    </source>
</evidence>
<reference evidence="7" key="1">
    <citation type="submission" date="2008-06" db="EMBL/GenBank/DDBJ databases">
        <title>Complete sequence of Chlorobaculum parvum NCIB 8327.</title>
        <authorList>
            <consortium name="US DOE Joint Genome Institute"/>
            <person name="Lucas S."/>
            <person name="Copeland A."/>
            <person name="Lapidus A."/>
            <person name="Glavina del Rio T."/>
            <person name="Dalin E."/>
            <person name="Tice H."/>
            <person name="Bruce D."/>
            <person name="Goodwin L."/>
            <person name="Pitluck S."/>
            <person name="Schmutz J."/>
            <person name="Larimer F."/>
            <person name="Land M."/>
            <person name="Hauser L."/>
            <person name="Kyrpides N."/>
            <person name="Mikhailova N."/>
            <person name="Zhao F."/>
            <person name="Li T."/>
            <person name="Liu Z."/>
            <person name="Overmann J."/>
            <person name="Bryant D.A."/>
            <person name="Richardson P."/>
        </authorList>
    </citation>
    <scope>NUCLEOTIDE SEQUENCE [LARGE SCALE GENOMIC DNA]</scope>
    <source>
        <strain evidence="7">NCIB 8327</strain>
    </source>
</reference>
<organism evidence="7 8">
    <name type="scientific">Chlorobaculum parvum (strain DSM 263 / NCIMB 8327)</name>
    <name type="common">Chlorobium vibrioforme subsp. thiosulfatophilum</name>
    <dbReference type="NCBI Taxonomy" id="517417"/>
    <lineage>
        <taxon>Bacteria</taxon>
        <taxon>Pseudomonadati</taxon>
        <taxon>Chlorobiota</taxon>
        <taxon>Chlorobiia</taxon>
        <taxon>Chlorobiales</taxon>
        <taxon>Chlorobiaceae</taxon>
        <taxon>Chlorobaculum</taxon>
    </lineage>
</organism>
<gene>
    <name evidence="7" type="ordered locus">Cpar_0162</name>
</gene>
<evidence type="ECO:0000256" key="5">
    <source>
        <dbReference type="ARBA" id="ARBA00023136"/>
    </source>
</evidence>
<keyword evidence="2" id="KW-1003">Cell membrane</keyword>
<dbReference type="eggNOG" id="COG2244">
    <property type="taxonomic scope" value="Bacteria"/>
</dbReference>
<evidence type="ECO:0000256" key="2">
    <source>
        <dbReference type="ARBA" id="ARBA00022475"/>
    </source>
</evidence>
<protein>
    <submittedName>
        <fullName evidence="7">Polysaccharide biosynthesis protein</fullName>
    </submittedName>
</protein>
<dbReference type="Pfam" id="PF01943">
    <property type="entry name" value="Polysacc_synt"/>
    <property type="match status" value="1"/>
</dbReference>
<feature type="transmembrane region" description="Helical" evidence="6">
    <location>
        <begin position="218"/>
        <end position="238"/>
    </location>
</feature>
<comment type="subcellular location">
    <subcellularLocation>
        <location evidence="1">Cell membrane</location>
        <topology evidence="1">Multi-pass membrane protein</topology>
    </subcellularLocation>
</comment>
<dbReference type="HOGENOM" id="CLU_022017_5_1_10"/>
<evidence type="ECO:0000313" key="7">
    <source>
        <dbReference type="EMBL" id="ACF10589.1"/>
    </source>
</evidence>
<dbReference type="STRING" id="517417.Cpar_0162"/>
<feature type="transmembrane region" description="Helical" evidence="6">
    <location>
        <begin position="427"/>
        <end position="445"/>
    </location>
</feature>
<feature type="transmembrane region" description="Helical" evidence="6">
    <location>
        <begin position="153"/>
        <end position="173"/>
    </location>
</feature>
<evidence type="ECO:0000256" key="3">
    <source>
        <dbReference type="ARBA" id="ARBA00022692"/>
    </source>
</evidence>
<dbReference type="EMBL" id="CP001099">
    <property type="protein sequence ID" value="ACF10589.1"/>
    <property type="molecule type" value="Genomic_DNA"/>
</dbReference>
<feature type="transmembrane region" description="Helical" evidence="6">
    <location>
        <begin position="331"/>
        <end position="352"/>
    </location>
</feature>
<dbReference type="PANTHER" id="PTHR30250">
    <property type="entry name" value="PST FAMILY PREDICTED COLANIC ACID TRANSPORTER"/>
    <property type="match status" value="1"/>
</dbReference>
<name>B3QR60_CHLP8</name>
<keyword evidence="8" id="KW-1185">Reference proteome</keyword>
<dbReference type="GO" id="GO:0005886">
    <property type="term" value="C:plasma membrane"/>
    <property type="evidence" value="ECO:0007669"/>
    <property type="project" value="UniProtKB-SubCell"/>
</dbReference>
<keyword evidence="4 6" id="KW-1133">Transmembrane helix</keyword>
<feature type="transmembrane region" description="Helical" evidence="6">
    <location>
        <begin position="451"/>
        <end position="469"/>
    </location>
</feature>
<proteinExistence type="predicted"/>
<feature type="transmembrane region" description="Helical" evidence="6">
    <location>
        <begin position="258"/>
        <end position="281"/>
    </location>
</feature>
<dbReference type="AlphaFoldDB" id="B3QR60"/>
<feature type="transmembrane region" description="Helical" evidence="6">
    <location>
        <begin position="179"/>
        <end position="198"/>
    </location>
</feature>
<dbReference type="RefSeq" id="WP_012501424.1">
    <property type="nucleotide sequence ID" value="NC_011027.1"/>
</dbReference>
<feature type="transmembrane region" description="Helical" evidence="6">
    <location>
        <begin position="119"/>
        <end position="141"/>
    </location>
</feature>
<evidence type="ECO:0000256" key="1">
    <source>
        <dbReference type="ARBA" id="ARBA00004651"/>
    </source>
</evidence>
<dbReference type="InterPro" id="IPR050833">
    <property type="entry name" value="Poly_Biosynth_Transport"/>
</dbReference>
<dbReference type="OrthoDB" id="596916at2"/>
<feature type="transmembrane region" description="Helical" evidence="6">
    <location>
        <begin position="364"/>
        <end position="383"/>
    </location>
</feature>
<keyword evidence="5 6" id="KW-0472">Membrane</keyword>
<sequence>MKREVTIAREAGISMVGFVFGQVVRFAYNLLAARLLGVDALGTYALVVAVQQVAEVLAIGGYDSGLLRFVNQREGEEQRQVIAAAIKRTSLASLVAGLLIVLFSGSLTSLLHGDGVLRMTLLAVAVALPMSVTTSMAGFAIQAQRRLMPKMMATQIIVPGLFLLTMLAARYLWGREAALALPFLVAPLLALLWIVPRFRSMTGIGLPTVLQAERSRELSRFALPLLAIALFSILSHWIDVVMLGLLTDVRTVGIYQPAARTAGLLRSVLVAFSSIAAPMIAGYYGRQEHDGIRATYEMVNRWIVMIVMVPFLLLALFPAEVLSVFGKGFGAGSTALVLLAAASLLHASFGLGSTVLAMSGGERLSMVNQAVALFLQVLLHWLLIPRFGLNGAALSTLIVMALLTVVRMVELRYVLDIPFFSIKLWKPLAAGVAAGVAMLAVSSALSPQPLFMLLAMAGLTGAAVYVLLIRAFRLEQEELEVIFKFMPFLNTQSKNENP</sequence>
<feature type="transmembrane region" description="Helical" evidence="6">
    <location>
        <begin position="302"/>
        <end position="325"/>
    </location>
</feature>
<dbReference type="KEGG" id="cpc:Cpar_0162"/>
<dbReference type="CDD" id="cd13128">
    <property type="entry name" value="MATE_Wzx_like"/>
    <property type="match status" value="1"/>
</dbReference>
<dbReference type="PANTHER" id="PTHR30250:SF11">
    <property type="entry name" value="O-ANTIGEN TRANSPORTER-RELATED"/>
    <property type="match status" value="1"/>
</dbReference>
<keyword evidence="3 6" id="KW-0812">Transmembrane</keyword>
<dbReference type="InterPro" id="IPR002797">
    <property type="entry name" value="Polysacc_synth"/>
</dbReference>